<dbReference type="InterPro" id="IPR040520">
    <property type="entry name" value="Importin_rep_3"/>
</dbReference>
<dbReference type="InterPro" id="IPR016024">
    <property type="entry name" value="ARM-type_fold"/>
</dbReference>
<protein>
    <recommendedName>
        <fullName evidence="6">Importin N-terminal domain-containing protein</fullName>
    </recommendedName>
</protein>
<keyword evidence="5" id="KW-0539">Nucleus</keyword>
<reference evidence="7 8" key="1">
    <citation type="submission" date="2024-06" db="EMBL/GenBank/DDBJ databases">
        <title>A chromosome-level genome assembly of beet webworm, Loxostege sticticalis.</title>
        <authorList>
            <person name="Zhang Y."/>
        </authorList>
    </citation>
    <scope>NUCLEOTIDE SEQUENCE [LARGE SCALE GENOMIC DNA]</scope>
    <source>
        <strain evidence="7">AQ028</strain>
        <tissue evidence="7">Male pupae</tissue>
    </source>
</reference>
<evidence type="ECO:0000313" key="7">
    <source>
        <dbReference type="EMBL" id="KAL0840557.1"/>
    </source>
</evidence>
<dbReference type="InterPro" id="IPR001494">
    <property type="entry name" value="Importin-beta_N"/>
</dbReference>
<dbReference type="SMART" id="SM00913">
    <property type="entry name" value="IBN_N"/>
    <property type="match status" value="1"/>
</dbReference>
<comment type="similarity">
    <text evidence="2">Belongs to the importin beta family.</text>
</comment>
<dbReference type="SUPFAM" id="SSF48371">
    <property type="entry name" value="ARM repeat"/>
    <property type="match status" value="1"/>
</dbReference>
<dbReference type="InterPro" id="IPR011989">
    <property type="entry name" value="ARM-like"/>
</dbReference>
<dbReference type="Proteomes" id="UP001549921">
    <property type="component" value="Unassembled WGS sequence"/>
</dbReference>
<comment type="subcellular location">
    <subcellularLocation>
        <location evidence="1">Nucleus</location>
    </subcellularLocation>
</comment>
<dbReference type="AlphaFoldDB" id="A0ABD0TAZ2"/>
<dbReference type="Gene3D" id="1.25.10.10">
    <property type="entry name" value="Leucine-rich Repeat Variant"/>
    <property type="match status" value="1"/>
</dbReference>
<dbReference type="EMBL" id="JBEDNZ010000007">
    <property type="protein sequence ID" value="KAL0840557.1"/>
    <property type="molecule type" value="Genomic_DNA"/>
</dbReference>
<dbReference type="PANTHER" id="PTHR12363">
    <property type="entry name" value="TRANSPORTIN 3 AND IMPORTIN 13"/>
    <property type="match status" value="1"/>
</dbReference>
<organism evidence="7 8">
    <name type="scientific">Loxostege sticticalis</name>
    <name type="common">Beet webworm moth</name>
    <dbReference type="NCBI Taxonomy" id="481309"/>
    <lineage>
        <taxon>Eukaryota</taxon>
        <taxon>Metazoa</taxon>
        <taxon>Ecdysozoa</taxon>
        <taxon>Arthropoda</taxon>
        <taxon>Hexapoda</taxon>
        <taxon>Insecta</taxon>
        <taxon>Pterygota</taxon>
        <taxon>Neoptera</taxon>
        <taxon>Endopterygota</taxon>
        <taxon>Lepidoptera</taxon>
        <taxon>Glossata</taxon>
        <taxon>Ditrysia</taxon>
        <taxon>Pyraloidea</taxon>
        <taxon>Crambidae</taxon>
        <taxon>Pyraustinae</taxon>
        <taxon>Loxostege</taxon>
    </lineage>
</organism>
<dbReference type="Pfam" id="PF03810">
    <property type="entry name" value="IBN_N"/>
    <property type="match status" value="1"/>
</dbReference>
<proteinExistence type="inferred from homology"/>
<evidence type="ECO:0000256" key="4">
    <source>
        <dbReference type="ARBA" id="ARBA00022448"/>
    </source>
</evidence>
<evidence type="ECO:0000256" key="5">
    <source>
        <dbReference type="ARBA" id="ARBA00023242"/>
    </source>
</evidence>
<comment type="subunit">
    <text evidence="3">Interacts with UBC9, RAN, RBM8A, eIF-1A and PAX6.</text>
</comment>
<dbReference type="PANTHER" id="PTHR12363:SF33">
    <property type="entry name" value="IMPORTIN-13"/>
    <property type="match status" value="1"/>
</dbReference>
<dbReference type="InterPro" id="IPR051345">
    <property type="entry name" value="Importin_beta-like_NTR"/>
</dbReference>
<dbReference type="PROSITE" id="PS50166">
    <property type="entry name" value="IMPORTIN_B_NT"/>
    <property type="match status" value="1"/>
</dbReference>
<dbReference type="GO" id="GO:0005634">
    <property type="term" value="C:nucleus"/>
    <property type="evidence" value="ECO:0007669"/>
    <property type="project" value="UniProtKB-SubCell"/>
</dbReference>
<accession>A0ABD0TAZ2</accession>
<keyword evidence="4" id="KW-0813">Transport</keyword>
<dbReference type="InterPro" id="IPR040709">
    <property type="entry name" value="Importin_rep_1"/>
</dbReference>
<evidence type="ECO:0000256" key="2">
    <source>
        <dbReference type="ARBA" id="ARBA00007991"/>
    </source>
</evidence>
<name>A0ABD0TAZ2_LOXSC</name>
<feature type="domain" description="Importin N-terminal" evidence="6">
    <location>
        <begin position="26"/>
        <end position="92"/>
    </location>
</feature>
<evidence type="ECO:0000313" key="8">
    <source>
        <dbReference type="Proteomes" id="UP001549921"/>
    </source>
</evidence>
<evidence type="ECO:0000256" key="3">
    <source>
        <dbReference type="ARBA" id="ARBA00011422"/>
    </source>
</evidence>
<dbReference type="Pfam" id="PF18806">
    <property type="entry name" value="Importin_rep_3"/>
    <property type="match status" value="1"/>
</dbReference>
<gene>
    <name evidence="7" type="ORF">ABMA28_015774</name>
</gene>
<dbReference type="Pfam" id="PF18773">
    <property type="entry name" value="Importin_rep"/>
    <property type="match status" value="1"/>
</dbReference>
<sequence length="945" mass="102123">MDYTAQNLEYAVSVFYNGEQVDRAKAHAWLTAAQRVPEAWNFVWELLQPNKGTEIQFYGATTLHTKILRCWSEVPPQSHEELKEKILQAVFTYSKGPKIVTNRLCISLAAFILQQGTTDLAAILRPLSTAESTSLLLEVLTVIPEEYNSMTMGSALRAKNRAALQQACPAVLDDMLRYLQTVYNDYSKEPPSEEIIQSWLNAATCACSWLTLGGEDSPDSALGSLADRMPLCRALLTVVHLLYSCNECVSDTALDACEACLSAVRAAGGSHDAVRFPHAALQLISELAALTAPIMQRDNVPNSINEELLSALITCCVALCECHAQALVKACEGIDGMQVGAEGARQMIELLLAAQAAPGHYPLHETRSNLVFGFWYSLQDDVLNIMENTEKMSFLWREVFSRLLDALVCKSESPDESTLSRDDLELLRCYRQDIADTVMYCFGILGDWCWSRVETALTSSESETRREAALHVFVSLADAAPHQRAPPGLLALLQHAVQLAHTARCTHTLHTALDCLGSYASWLSSIPGSRGTALGSECVRAAGAALQRCPAPAALALRKLCSDCAAPAAAVAADIVQIAQTQLESDLGKRDVWVVRQLVGAAGAALAAAEPVAAAALLRGLAAALQRMLHAQSLEPLRASGAGECAAALIAALSPRPQLADELFRTILPTLPALAQQPTLVEPMFQILKQTVSILLDDCKPVIGDIAQLTITGFNTRPCPTGLDVVKLITILFGSEWADAGRLLHACVASTARAVAPDPSAVSDLTEALFAVLHAITKKRPQYMDWLDDLLSELVELGCNCVRMWEARAARAACGWLSALALQRPAALQPHAPALTAAALRCIGGATPRNHIEPLAELLLSLNRAAWAGERGDLHAWLRLALAGEGFPTHHATAAHKNKFIAAVIKEKSSKRRLLETVQEFSLVCRGLIGTEYARQTLASKQLVT</sequence>
<comment type="caution">
    <text evidence="7">The sequence shown here is derived from an EMBL/GenBank/DDBJ whole genome shotgun (WGS) entry which is preliminary data.</text>
</comment>
<evidence type="ECO:0000256" key="1">
    <source>
        <dbReference type="ARBA" id="ARBA00004123"/>
    </source>
</evidence>
<evidence type="ECO:0000259" key="6">
    <source>
        <dbReference type="PROSITE" id="PS50166"/>
    </source>
</evidence>